<gene>
    <name evidence="1" type="ORF">K470DRAFT_161738</name>
</gene>
<evidence type="ECO:0000313" key="2">
    <source>
        <dbReference type="Proteomes" id="UP000799421"/>
    </source>
</evidence>
<dbReference type="EMBL" id="MU006034">
    <property type="protein sequence ID" value="KAF2857621.1"/>
    <property type="molecule type" value="Genomic_DNA"/>
</dbReference>
<evidence type="ECO:0000313" key="1">
    <source>
        <dbReference type="EMBL" id="KAF2857621.1"/>
    </source>
</evidence>
<accession>A0A6A7BQS5</accession>
<sequence>MRIFLNISYHAVLNPAQFHALFPRMLTGRSEQFYKHYVGGVNLRGLEWSGYQRQKFSLKFY</sequence>
<dbReference type="Proteomes" id="UP000799421">
    <property type="component" value="Unassembled WGS sequence"/>
</dbReference>
<name>A0A6A7BQS5_9PEZI</name>
<reference evidence="1" key="1">
    <citation type="journal article" date="2020" name="Stud. Mycol.">
        <title>101 Dothideomycetes genomes: a test case for predicting lifestyles and emergence of pathogens.</title>
        <authorList>
            <person name="Haridas S."/>
            <person name="Albert R."/>
            <person name="Binder M."/>
            <person name="Bloem J."/>
            <person name="Labutti K."/>
            <person name="Salamov A."/>
            <person name="Andreopoulos B."/>
            <person name="Baker S."/>
            <person name="Barry K."/>
            <person name="Bills G."/>
            <person name="Bluhm B."/>
            <person name="Cannon C."/>
            <person name="Castanera R."/>
            <person name="Culley D."/>
            <person name="Daum C."/>
            <person name="Ezra D."/>
            <person name="Gonzalez J."/>
            <person name="Henrissat B."/>
            <person name="Kuo A."/>
            <person name="Liang C."/>
            <person name="Lipzen A."/>
            <person name="Lutzoni F."/>
            <person name="Magnuson J."/>
            <person name="Mondo S."/>
            <person name="Nolan M."/>
            <person name="Ohm R."/>
            <person name="Pangilinan J."/>
            <person name="Park H.-J."/>
            <person name="Ramirez L."/>
            <person name="Alfaro M."/>
            <person name="Sun H."/>
            <person name="Tritt A."/>
            <person name="Yoshinaga Y."/>
            <person name="Zwiers L.-H."/>
            <person name="Turgeon B."/>
            <person name="Goodwin S."/>
            <person name="Spatafora J."/>
            <person name="Crous P."/>
            <person name="Grigoriev I."/>
        </authorList>
    </citation>
    <scope>NUCLEOTIDE SEQUENCE</scope>
    <source>
        <strain evidence="1">CBS 480.64</strain>
    </source>
</reference>
<dbReference type="AlphaFoldDB" id="A0A6A7BQS5"/>
<keyword evidence="2" id="KW-1185">Reference proteome</keyword>
<protein>
    <submittedName>
        <fullName evidence="1">Uncharacterized protein</fullName>
    </submittedName>
</protein>
<organism evidence="1 2">
    <name type="scientific">Piedraia hortae CBS 480.64</name>
    <dbReference type="NCBI Taxonomy" id="1314780"/>
    <lineage>
        <taxon>Eukaryota</taxon>
        <taxon>Fungi</taxon>
        <taxon>Dikarya</taxon>
        <taxon>Ascomycota</taxon>
        <taxon>Pezizomycotina</taxon>
        <taxon>Dothideomycetes</taxon>
        <taxon>Dothideomycetidae</taxon>
        <taxon>Capnodiales</taxon>
        <taxon>Piedraiaceae</taxon>
        <taxon>Piedraia</taxon>
    </lineage>
</organism>
<dbReference type="OrthoDB" id="3786303at2759"/>
<proteinExistence type="predicted"/>